<proteinExistence type="predicted"/>
<evidence type="ECO:0000313" key="2">
    <source>
        <dbReference type="Proteomes" id="UP000316213"/>
    </source>
</evidence>
<gene>
    <name evidence="1" type="ORF">Pla100_28450</name>
</gene>
<accession>A0A5C6AAI2</accession>
<sequence>MSFGPVSCSNVKFALAYGGTAVPAVFHGGDHRATMLGGSDRWCGVRTHAGGLFQDLADRDRLLRSRLRKIQEQDAATSNLAPRAAATTLRIAQRLAANFKSVLACDPGQPS</sequence>
<dbReference type="AlphaFoldDB" id="A0A5C6AAI2"/>
<protein>
    <submittedName>
        <fullName evidence="1">Uncharacterized protein</fullName>
    </submittedName>
</protein>
<name>A0A5C6AAI2_9BACT</name>
<dbReference type="EMBL" id="SJPM01000005">
    <property type="protein sequence ID" value="TWT96367.1"/>
    <property type="molecule type" value="Genomic_DNA"/>
</dbReference>
<dbReference type="Proteomes" id="UP000316213">
    <property type="component" value="Unassembled WGS sequence"/>
</dbReference>
<evidence type="ECO:0000313" key="1">
    <source>
        <dbReference type="EMBL" id="TWT96367.1"/>
    </source>
</evidence>
<keyword evidence="2" id="KW-1185">Reference proteome</keyword>
<organism evidence="1 2">
    <name type="scientific">Neorhodopirellula pilleata</name>
    <dbReference type="NCBI Taxonomy" id="2714738"/>
    <lineage>
        <taxon>Bacteria</taxon>
        <taxon>Pseudomonadati</taxon>
        <taxon>Planctomycetota</taxon>
        <taxon>Planctomycetia</taxon>
        <taxon>Pirellulales</taxon>
        <taxon>Pirellulaceae</taxon>
        <taxon>Neorhodopirellula</taxon>
    </lineage>
</organism>
<reference evidence="1 2" key="1">
    <citation type="submission" date="2019-02" db="EMBL/GenBank/DDBJ databases">
        <title>Deep-cultivation of Planctomycetes and their phenomic and genomic characterization uncovers novel biology.</title>
        <authorList>
            <person name="Wiegand S."/>
            <person name="Jogler M."/>
            <person name="Boedeker C."/>
            <person name="Pinto D."/>
            <person name="Vollmers J."/>
            <person name="Rivas-Marin E."/>
            <person name="Kohn T."/>
            <person name="Peeters S.H."/>
            <person name="Heuer A."/>
            <person name="Rast P."/>
            <person name="Oberbeckmann S."/>
            <person name="Bunk B."/>
            <person name="Jeske O."/>
            <person name="Meyerdierks A."/>
            <person name="Storesund J.E."/>
            <person name="Kallscheuer N."/>
            <person name="Luecker S."/>
            <person name="Lage O.M."/>
            <person name="Pohl T."/>
            <person name="Merkel B.J."/>
            <person name="Hornburger P."/>
            <person name="Mueller R.-W."/>
            <person name="Bruemmer F."/>
            <person name="Labrenz M."/>
            <person name="Spormann A.M."/>
            <person name="Op Den Camp H."/>
            <person name="Overmann J."/>
            <person name="Amann R."/>
            <person name="Jetten M.S.M."/>
            <person name="Mascher T."/>
            <person name="Medema M.H."/>
            <person name="Devos D.P."/>
            <person name="Kaster A.-K."/>
            <person name="Ovreas L."/>
            <person name="Rohde M."/>
            <person name="Galperin M.Y."/>
            <person name="Jogler C."/>
        </authorList>
    </citation>
    <scope>NUCLEOTIDE SEQUENCE [LARGE SCALE GENOMIC DNA]</scope>
    <source>
        <strain evidence="1 2">Pla100</strain>
    </source>
</reference>
<comment type="caution">
    <text evidence="1">The sequence shown here is derived from an EMBL/GenBank/DDBJ whole genome shotgun (WGS) entry which is preliminary data.</text>
</comment>